<sequence length="160" mass="17450">MNSPPTPEKLVHQKSGYMLASTTALSLVPGAKSQPLHRFLKESDRHVPRTKSPIKPGYGRDPRKPPLDADRMPKFEECTYAEMEPGSALFTMGSTYHGAGENKCEVTALWLSPLSLPSSDKAVGGVGYVEDHQIPHEFLHRDYFGAGKFGAASLAAKRIA</sequence>
<evidence type="ECO:0000313" key="3">
    <source>
        <dbReference type="Proteomes" id="UP000000560"/>
    </source>
</evidence>
<accession>C8V862</accession>
<feature type="region of interest" description="Disordered" evidence="1">
    <location>
        <begin position="39"/>
        <end position="71"/>
    </location>
</feature>
<evidence type="ECO:0000313" key="2">
    <source>
        <dbReference type="EMBL" id="CBF76259.1"/>
    </source>
</evidence>
<keyword evidence="3" id="KW-1185">Reference proteome</keyword>
<dbReference type="Gene3D" id="2.60.120.620">
    <property type="entry name" value="q2cbj1_9rhob like domain"/>
    <property type="match status" value="1"/>
</dbReference>
<dbReference type="Proteomes" id="UP000000560">
    <property type="component" value="Chromosome III"/>
</dbReference>
<dbReference type="InParanoid" id="Q5B357"/>
<name>Q5B357_EMENI</name>
<protein>
    <submittedName>
        <fullName evidence="2">Uncharacterized protein</fullName>
    </submittedName>
</protein>
<dbReference type="SUPFAM" id="SSF51197">
    <property type="entry name" value="Clavaminate synthase-like"/>
    <property type="match status" value="1"/>
</dbReference>
<dbReference type="HOGENOM" id="CLU_1652130_0_0_1"/>
<dbReference type="KEGG" id="ani:ANIA_05023"/>
<dbReference type="OrthoDB" id="445007at2759"/>
<dbReference type="eggNOG" id="ENOG502RW4G">
    <property type="taxonomic scope" value="Eukaryota"/>
</dbReference>
<feature type="compositionally biased region" description="Basic and acidic residues" evidence="1">
    <location>
        <begin position="58"/>
        <end position="71"/>
    </location>
</feature>
<gene>
    <name evidence="2" type="ORF">ANIA_05023</name>
</gene>
<accession>Q5B357</accession>
<dbReference type="EMBL" id="BN001303">
    <property type="protein sequence ID" value="CBF76259.1"/>
    <property type="molecule type" value="Genomic_DNA"/>
</dbReference>
<reference evidence="3" key="1">
    <citation type="journal article" date="2005" name="Nature">
        <title>Sequencing of Aspergillus nidulans and comparative analysis with A. fumigatus and A. oryzae.</title>
        <authorList>
            <person name="Galagan J.E."/>
            <person name="Calvo S.E."/>
            <person name="Cuomo C."/>
            <person name="Ma L.J."/>
            <person name="Wortman J.R."/>
            <person name="Batzoglou S."/>
            <person name="Lee S.I."/>
            <person name="Basturkmen M."/>
            <person name="Spevak C.C."/>
            <person name="Clutterbuck J."/>
            <person name="Kapitonov V."/>
            <person name="Jurka J."/>
            <person name="Scazzocchio C."/>
            <person name="Farman M."/>
            <person name="Butler J."/>
            <person name="Purcell S."/>
            <person name="Harris S."/>
            <person name="Braus G.H."/>
            <person name="Draht O."/>
            <person name="Busch S."/>
            <person name="D'Enfert C."/>
            <person name="Bouchier C."/>
            <person name="Goldman G.H."/>
            <person name="Bell-Pedersen D."/>
            <person name="Griffiths-Jones S."/>
            <person name="Doonan J.H."/>
            <person name="Yu J."/>
            <person name="Vienken K."/>
            <person name="Pain A."/>
            <person name="Freitag M."/>
            <person name="Selker E.U."/>
            <person name="Archer D.B."/>
            <person name="Penalva M.A."/>
            <person name="Oakley B.R."/>
            <person name="Momany M."/>
            <person name="Tanaka T."/>
            <person name="Kumagai T."/>
            <person name="Asai K."/>
            <person name="Machida M."/>
            <person name="Nierman W.C."/>
            <person name="Denning D.W."/>
            <person name="Caddick M."/>
            <person name="Hynes M."/>
            <person name="Paoletti M."/>
            <person name="Fischer R."/>
            <person name="Miller B."/>
            <person name="Dyer P."/>
            <person name="Sachs M.S."/>
            <person name="Osmani S.A."/>
            <person name="Birren B.W."/>
        </authorList>
    </citation>
    <scope>NUCLEOTIDE SEQUENCE [LARGE SCALE GENOMIC DNA]</scope>
    <source>
        <strain evidence="3">FGSC A4 / ATCC 38163 / CBS 112.46 / NRRL 194 / M139</strain>
    </source>
</reference>
<dbReference type="RefSeq" id="XP_662627.1">
    <property type="nucleotide sequence ID" value="XM_657535.1"/>
</dbReference>
<reference evidence="3" key="2">
    <citation type="journal article" date="2009" name="Fungal Genet. Biol.">
        <title>The 2008 update of the Aspergillus nidulans genome annotation: a community effort.</title>
        <authorList>
            <person name="Wortman J.R."/>
            <person name="Gilsenan J.M."/>
            <person name="Joardar V."/>
            <person name="Deegan J."/>
            <person name="Clutterbuck J."/>
            <person name="Andersen M.R."/>
            <person name="Archer D."/>
            <person name="Bencina M."/>
            <person name="Braus G."/>
            <person name="Coutinho P."/>
            <person name="von Dohren H."/>
            <person name="Doonan J."/>
            <person name="Driessen A.J."/>
            <person name="Durek P."/>
            <person name="Espeso E."/>
            <person name="Fekete E."/>
            <person name="Flipphi M."/>
            <person name="Estrada C.G."/>
            <person name="Geysens S."/>
            <person name="Goldman G."/>
            <person name="de Groot P.W."/>
            <person name="Hansen K."/>
            <person name="Harris S.D."/>
            <person name="Heinekamp T."/>
            <person name="Helmstaedt K."/>
            <person name="Henrissat B."/>
            <person name="Hofmann G."/>
            <person name="Homan T."/>
            <person name="Horio T."/>
            <person name="Horiuchi H."/>
            <person name="James S."/>
            <person name="Jones M."/>
            <person name="Karaffa L."/>
            <person name="Karanyi Z."/>
            <person name="Kato M."/>
            <person name="Keller N."/>
            <person name="Kelly D.E."/>
            <person name="Kiel J.A."/>
            <person name="Kim J.M."/>
            <person name="van der Klei I.J."/>
            <person name="Klis F.M."/>
            <person name="Kovalchuk A."/>
            <person name="Krasevec N."/>
            <person name="Kubicek C.P."/>
            <person name="Liu B."/>
            <person name="Maccabe A."/>
            <person name="Meyer V."/>
            <person name="Mirabito P."/>
            <person name="Miskei M."/>
            <person name="Mos M."/>
            <person name="Mullins J."/>
            <person name="Nelson D.R."/>
            <person name="Nielsen J."/>
            <person name="Oakley B.R."/>
            <person name="Osmani S.A."/>
            <person name="Pakula T."/>
            <person name="Paszewski A."/>
            <person name="Paulsen I."/>
            <person name="Pilsyk S."/>
            <person name="Pocsi I."/>
            <person name="Punt P.J."/>
            <person name="Ram A.F."/>
            <person name="Ren Q."/>
            <person name="Robellet X."/>
            <person name="Robson G."/>
            <person name="Seiboth B."/>
            <person name="van Solingen P."/>
            <person name="Specht T."/>
            <person name="Sun J."/>
            <person name="Taheri-Talesh N."/>
            <person name="Takeshita N."/>
            <person name="Ussery D."/>
            <person name="vanKuyk P.A."/>
            <person name="Visser H."/>
            <person name="van de Vondervoort P.J."/>
            <person name="de Vries R.P."/>
            <person name="Walton J."/>
            <person name="Xiang X."/>
            <person name="Xiong Y."/>
            <person name="Zeng A.P."/>
            <person name="Brandt B.W."/>
            <person name="Cornell M.J."/>
            <person name="van den Hondel C.A."/>
            <person name="Visser J."/>
            <person name="Oliver S.G."/>
            <person name="Turner G."/>
        </authorList>
    </citation>
    <scope>GENOME REANNOTATION</scope>
    <source>
        <strain evidence="3">FGSC A4 / ATCC 38163 / CBS 112.46 / NRRL 194 / M139</strain>
    </source>
</reference>
<dbReference type="GeneID" id="2872823"/>
<evidence type="ECO:0000256" key="1">
    <source>
        <dbReference type="SAM" id="MobiDB-lite"/>
    </source>
</evidence>
<proteinExistence type="predicted"/>
<dbReference type="OMA" id="IPHEFLH"/>
<organism evidence="2 3">
    <name type="scientific">Emericella nidulans (strain FGSC A4 / ATCC 38163 / CBS 112.46 / NRRL 194 / M139)</name>
    <name type="common">Aspergillus nidulans</name>
    <dbReference type="NCBI Taxonomy" id="227321"/>
    <lineage>
        <taxon>Eukaryota</taxon>
        <taxon>Fungi</taxon>
        <taxon>Dikarya</taxon>
        <taxon>Ascomycota</taxon>
        <taxon>Pezizomycotina</taxon>
        <taxon>Eurotiomycetes</taxon>
        <taxon>Eurotiomycetidae</taxon>
        <taxon>Eurotiales</taxon>
        <taxon>Aspergillaceae</taxon>
        <taxon>Aspergillus</taxon>
        <taxon>Aspergillus subgen. Nidulantes</taxon>
    </lineage>
</organism>
<dbReference type="AlphaFoldDB" id="Q5B357"/>